<evidence type="ECO:0000256" key="5">
    <source>
        <dbReference type="ARBA" id="ARBA00023098"/>
    </source>
</evidence>
<dbReference type="InterPro" id="IPR006168">
    <property type="entry name" value="G3P_DH_NAD-dep"/>
</dbReference>
<dbReference type="Gene3D" id="1.10.1040.10">
    <property type="entry name" value="N-(1-d-carboxylethyl)-l-norvaline Dehydrogenase, domain 2"/>
    <property type="match status" value="1"/>
</dbReference>
<dbReference type="PIRSF" id="PIRSF000114">
    <property type="entry name" value="Glycerol-3-P_dh"/>
    <property type="match status" value="1"/>
</dbReference>
<keyword evidence="6" id="KW-0594">Phospholipid biosynthesis</keyword>
<protein>
    <recommendedName>
        <fullName evidence="9">Glycerol-3-phosphate dehydrogenase</fullName>
        <ecNumber evidence="9">1.1.1.94</ecNumber>
    </recommendedName>
</protein>
<keyword evidence="4 8" id="KW-0520">NAD</keyword>
<evidence type="ECO:0000259" key="11">
    <source>
        <dbReference type="Pfam" id="PF07479"/>
    </source>
</evidence>
<dbReference type="EMBL" id="CP132191">
    <property type="protein sequence ID" value="WLP85431.1"/>
    <property type="molecule type" value="Genomic_DNA"/>
</dbReference>
<dbReference type="Pfam" id="PF01210">
    <property type="entry name" value="NAD_Gly3P_dh_N"/>
    <property type="match status" value="1"/>
</dbReference>
<evidence type="ECO:0000256" key="6">
    <source>
        <dbReference type="ARBA" id="ARBA00023209"/>
    </source>
</evidence>
<evidence type="ECO:0000256" key="3">
    <source>
        <dbReference type="ARBA" id="ARBA00023002"/>
    </source>
</evidence>
<keyword evidence="5" id="KW-0443">Lipid metabolism</keyword>
<evidence type="ECO:0000313" key="13">
    <source>
        <dbReference type="Proteomes" id="UP001237011"/>
    </source>
</evidence>
<comment type="catalytic activity">
    <reaction evidence="9">
        <text>sn-glycerol 3-phosphate + NADP(+) = dihydroxyacetone phosphate + NADPH + H(+)</text>
        <dbReference type="Rhea" id="RHEA:11096"/>
        <dbReference type="ChEBI" id="CHEBI:15378"/>
        <dbReference type="ChEBI" id="CHEBI:57597"/>
        <dbReference type="ChEBI" id="CHEBI:57642"/>
        <dbReference type="ChEBI" id="CHEBI:57783"/>
        <dbReference type="ChEBI" id="CHEBI:58349"/>
        <dbReference type="EC" id="1.1.1.94"/>
    </reaction>
</comment>
<evidence type="ECO:0000256" key="2">
    <source>
        <dbReference type="ARBA" id="ARBA00022516"/>
    </source>
</evidence>
<keyword evidence="13" id="KW-1185">Reference proteome</keyword>
<feature type="domain" description="Glycerol-3-phosphate dehydrogenase NAD-dependent C-terminal" evidence="11">
    <location>
        <begin position="186"/>
        <end position="327"/>
    </location>
</feature>
<reference evidence="12" key="1">
    <citation type="submission" date="2023-08" db="EMBL/GenBank/DDBJ databases">
        <title>Complete genome sequence of Mycoplasma seminis 2200.</title>
        <authorList>
            <person name="Spergser J."/>
        </authorList>
    </citation>
    <scope>NUCLEOTIDE SEQUENCE [LARGE SCALE GENOMIC DNA]</scope>
    <source>
        <strain evidence="12">2200</strain>
    </source>
</reference>
<evidence type="ECO:0000256" key="9">
    <source>
        <dbReference type="RuleBase" id="RU000439"/>
    </source>
</evidence>
<dbReference type="EC" id="1.1.1.94" evidence="9"/>
<dbReference type="PANTHER" id="PTHR11728">
    <property type="entry name" value="GLYCEROL-3-PHOSPHATE DEHYDROGENASE"/>
    <property type="match status" value="1"/>
</dbReference>
<dbReference type="Pfam" id="PF07479">
    <property type="entry name" value="NAD_Gly3P_dh_C"/>
    <property type="match status" value="1"/>
</dbReference>
<dbReference type="InterPro" id="IPR036291">
    <property type="entry name" value="NAD(P)-bd_dom_sf"/>
</dbReference>
<name>A0ABY9HAH2_9MOLU</name>
<dbReference type="InterPro" id="IPR008927">
    <property type="entry name" value="6-PGluconate_DH-like_C_sf"/>
</dbReference>
<evidence type="ECO:0000259" key="10">
    <source>
        <dbReference type="Pfam" id="PF01210"/>
    </source>
</evidence>
<evidence type="ECO:0000313" key="12">
    <source>
        <dbReference type="EMBL" id="WLP85431.1"/>
    </source>
</evidence>
<dbReference type="PRINTS" id="PR00077">
    <property type="entry name" value="GPDHDRGNASE"/>
</dbReference>
<evidence type="ECO:0000256" key="4">
    <source>
        <dbReference type="ARBA" id="ARBA00023027"/>
    </source>
</evidence>
<proteinExistence type="inferred from homology"/>
<dbReference type="PANTHER" id="PTHR11728:SF1">
    <property type="entry name" value="GLYCEROL-3-PHOSPHATE DEHYDROGENASE [NAD(+)] 2, CHLOROPLASTIC"/>
    <property type="match status" value="1"/>
</dbReference>
<dbReference type="InterPro" id="IPR013328">
    <property type="entry name" value="6PGD_dom2"/>
</dbReference>
<dbReference type="Gene3D" id="3.40.50.720">
    <property type="entry name" value="NAD(P)-binding Rossmann-like Domain"/>
    <property type="match status" value="1"/>
</dbReference>
<dbReference type="SUPFAM" id="SSF48179">
    <property type="entry name" value="6-phosphogluconate dehydrogenase C-terminal domain-like"/>
    <property type="match status" value="1"/>
</dbReference>
<keyword evidence="2" id="KW-0444">Lipid biosynthesis</keyword>
<gene>
    <name evidence="12" type="ORF">Q8852_03860</name>
</gene>
<sequence length="335" mass="37022">MKTHRRFGVLGTGAFGSALANILIENGHKVLMYGISETEIADINNGFNTKYFGDIQFANPELIRATNNLGEFLDDVDTAVLAVPSVAVGSLLSEISKIANGRKIDLINLSKGLEPNTKQFFSQYIKDNFTNIINNFSSIMGPSFAIEVFKGNLTMVNIVGTNIEFNKEVAQYFNNKHFYVKPYSQIKGAELFSAFKNVLAIGLGITSVLYPGQNSHAGLLTLGTSEIFRVYKAMYPDGENTIGYNFSSFGDIFLTCSSPTSRNFSFGANIANKGIDAALNEQQWTIEGYDTAKTLQKLIVEYNITDVPFLSNIISILFEHKEPKNIIDFFVAKQN</sequence>
<dbReference type="Proteomes" id="UP001237011">
    <property type="component" value="Chromosome"/>
</dbReference>
<evidence type="ECO:0000256" key="1">
    <source>
        <dbReference type="ARBA" id="ARBA00011009"/>
    </source>
</evidence>
<dbReference type="SUPFAM" id="SSF51735">
    <property type="entry name" value="NAD(P)-binding Rossmann-fold domains"/>
    <property type="match status" value="1"/>
</dbReference>
<dbReference type="InterPro" id="IPR011128">
    <property type="entry name" value="G3P_DH_NAD-dep_N"/>
</dbReference>
<feature type="domain" description="Glycerol-3-phosphate dehydrogenase NAD-dependent N-terminal" evidence="10">
    <location>
        <begin position="8"/>
        <end position="163"/>
    </location>
</feature>
<dbReference type="InterPro" id="IPR006109">
    <property type="entry name" value="G3P_DH_NAD-dep_C"/>
</dbReference>
<keyword evidence="7" id="KW-1208">Phospholipid metabolism</keyword>
<evidence type="ECO:0000256" key="7">
    <source>
        <dbReference type="ARBA" id="ARBA00023264"/>
    </source>
</evidence>
<dbReference type="RefSeq" id="WP_305937867.1">
    <property type="nucleotide sequence ID" value="NZ_CP132191.1"/>
</dbReference>
<accession>A0ABY9HAH2</accession>
<evidence type="ECO:0000256" key="8">
    <source>
        <dbReference type="RuleBase" id="RU000437"/>
    </source>
</evidence>
<keyword evidence="3 8" id="KW-0560">Oxidoreductase</keyword>
<organism evidence="12 13">
    <name type="scientific">Mycoplasma seminis</name>
    <dbReference type="NCBI Taxonomy" id="512749"/>
    <lineage>
        <taxon>Bacteria</taxon>
        <taxon>Bacillati</taxon>
        <taxon>Mycoplasmatota</taxon>
        <taxon>Mollicutes</taxon>
        <taxon>Mycoplasmataceae</taxon>
        <taxon>Mycoplasma</taxon>
    </lineage>
</organism>
<comment type="similarity">
    <text evidence="1 8">Belongs to the NAD-dependent glycerol-3-phosphate dehydrogenase family.</text>
</comment>